<sequence length="192" mass="21431">MGSLEMRWQFSVARKQLRALDMGRDEYILLRIKLNYYAGENKEGRLLARCLRSQALQQGVAEKKLSESIVLQQNEQIAAEFAGFHTALYSAEEINDDSIDAFLDAVPLSSIPLESAICLDRDITTAEVPMAIQRLKPGKAPGHDGFGAEFYRVFETLLDRVLAWSYNEISSTSSLAIEGKDPKGSSYCPYLS</sequence>
<reference evidence="1" key="1">
    <citation type="journal article" date="2022" name="bioRxiv">
        <title>Sequencing and chromosome-scale assembly of the giantPleurodeles waltlgenome.</title>
        <authorList>
            <person name="Brown T."/>
            <person name="Elewa A."/>
            <person name="Iarovenko S."/>
            <person name="Subramanian E."/>
            <person name="Araus A.J."/>
            <person name="Petzold A."/>
            <person name="Susuki M."/>
            <person name="Suzuki K.-i.T."/>
            <person name="Hayashi T."/>
            <person name="Toyoda A."/>
            <person name="Oliveira C."/>
            <person name="Osipova E."/>
            <person name="Leigh N.D."/>
            <person name="Simon A."/>
            <person name="Yun M.H."/>
        </authorList>
    </citation>
    <scope>NUCLEOTIDE SEQUENCE</scope>
    <source>
        <strain evidence="1">20211129_DDA</strain>
        <tissue evidence="1">Liver</tissue>
    </source>
</reference>
<comment type="caution">
    <text evidence="1">The sequence shown here is derived from an EMBL/GenBank/DDBJ whole genome shotgun (WGS) entry which is preliminary data.</text>
</comment>
<dbReference type="PANTHER" id="PTHR31635">
    <property type="entry name" value="REVERSE TRANSCRIPTASE DOMAIN-CONTAINING PROTEIN-RELATED"/>
    <property type="match status" value="1"/>
</dbReference>
<dbReference type="Proteomes" id="UP001066276">
    <property type="component" value="Chromosome 10"/>
</dbReference>
<name>A0AAV7M047_PLEWA</name>
<protein>
    <recommendedName>
        <fullName evidence="3">Reverse transcriptase</fullName>
    </recommendedName>
</protein>
<dbReference type="EMBL" id="JANPWB010000014">
    <property type="protein sequence ID" value="KAJ1096160.1"/>
    <property type="molecule type" value="Genomic_DNA"/>
</dbReference>
<gene>
    <name evidence="1" type="ORF">NDU88_001304</name>
</gene>
<keyword evidence="2" id="KW-1185">Reference proteome</keyword>
<proteinExistence type="predicted"/>
<accession>A0AAV7M047</accession>
<evidence type="ECO:0008006" key="3">
    <source>
        <dbReference type="Google" id="ProtNLM"/>
    </source>
</evidence>
<evidence type="ECO:0000313" key="1">
    <source>
        <dbReference type="EMBL" id="KAJ1096160.1"/>
    </source>
</evidence>
<organism evidence="1 2">
    <name type="scientific">Pleurodeles waltl</name>
    <name type="common">Iberian ribbed newt</name>
    <dbReference type="NCBI Taxonomy" id="8319"/>
    <lineage>
        <taxon>Eukaryota</taxon>
        <taxon>Metazoa</taxon>
        <taxon>Chordata</taxon>
        <taxon>Craniata</taxon>
        <taxon>Vertebrata</taxon>
        <taxon>Euteleostomi</taxon>
        <taxon>Amphibia</taxon>
        <taxon>Batrachia</taxon>
        <taxon>Caudata</taxon>
        <taxon>Salamandroidea</taxon>
        <taxon>Salamandridae</taxon>
        <taxon>Pleurodelinae</taxon>
        <taxon>Pleurodeles</taxon>
    </lineage>
</organism>
<dbReference type="AlphaFoldDB" id="A0AAV7M047"/>
<evidence type="ECO:0000313" key="2">
    <source>
        <dbReference type="Proteomes" id="UP001066276"/>
    </source>
</evidence>
<dbReference type="PANTHER" id="PTHR31635:SF196">
    <property type="entry name" value="REVERSE TRANSCRIPTASE DOMAIN-CONTAINING PROTEIN-RELATED"/>
    <property type="match status" value="1"/>
</dbReference>